<name>A0A420EE91_9ACTN</name>
<dbReference type="Proteomes" id="UP000285744">
    <property type="component" value="Unassembled WGS sequence"/>
</dbReference>
<organism evidence="2 3">
    <name type="scientific">Micromonospora globbae</name>
    <dbReference type="NCBI Taxonomy" id="1894969"/>
    <lineage>
        <taxon>Bacteria</taxon>
        <taxon>Bacillati</taxon>
        <taxon>Actinomycetota</taxon>
        <taxon>Actinomycetes</taxon>
        <taxon>Micromonosporales</taxon>
        <taxon>Micromonosporaceae</taxon>
        <taxon>Micromonospora</taxon>
    </lineage>
</organism>
<evidence type="ECO:0000313" key="2">
    <source>
        <dbReference type="EMBL" id="RKF18988.1"/>
    </source>
</evidence>
<protein>
    <submittedName>
        <fullName evidence="2">Uncharacterized protein</fullName>
    </submittedName>
</protein>
<dbReference type="AlphaFoldDB" id="A0A420EE91"/>
<reference evidence="2 3" key="1">
    <citation type="journal article" date="2018" name="Int. J. Syst. Evol. Microbiol.">
        <title>Micromonospora globbae sp. nov., an endophytic actinomycete isolated from roots of Globba winitii C. H. Wright.</title>
        <authorList>
            <person name="Kuncharoen N."/>
            <person name="Pittayakhajonwut P."/>
            <person name="Tanasupawat S."/>
        </authorList>
    </citation>
    <scope>NUCLEOTIDE SEQUENCE [LARGE SCALE GENOMIC DNA]</scope>
    <source>
        <strain evidence="2 3">WPS1-2</strain>
    </source>
</reference>
<dbReference type="EMBL" id="RAQQ01000072">
    <property type="protein sequence ID" value="RKF18988.1"/>
    <property type="molecule type" value="Genomic_DNA"/>
</dbReference>
<gene>
    <name evidence="2" type="ORF">D7I43_32215</name>
</gene>
<accession>A0A420EE91</accession>
<evidence type="ECO:0000256" key="1">
    <source>
        <dbReference type="SAM" id="MobiDB-lite"/>
    </source>
</evidence>
<comment type="caution">
    <text evidence="2">The sequence shown here is derived from an EMBL/GenBank/DDBJ whole genome shotgun (WGS) entry which is preliminary data.</text>
</comment>
<proteinExistence type="predicted"/>
<sequence>MIVHEGQIHLRPDHSVRSSYTEPGGAQKTALRAGDVFVRDGTSTRRWRSTELPTLLAPYVEMARREERARIDGIVAVVRQQYRGMEAAVGPAAALTWQLGQDDFDTAVIELSRRRDQAPIRLLGFDIARDGCALLDDPDTDASGRLQDLLDRAVSALAYGIVLNDKNLVERLTRALYQIYTHGLVLDQPRRDVDATVQFTIVARVLAAIALAVRIEAWWAVRPLTLQPVGTEPGAYERASWLRHAMVWNSRWNTAPTSADGRPIPGVLIAQAREIINRVPALRRDVAAPVDAFALGETSKRGDTLLDSLCQADLLWCLVALLHGGKRGTRDFYTSFAALYEHRIQPMVCRLLNDESVVASVFPDSTPENLREALADVLGMASSEGARFGHFDFGLRDSPDG</sequence>
<evidence type="ECO:0000313" key="3">
    <source>
        <dbReference type="Proteomes" id="UP000285744"/>
    </source>
</evidence>
<feature type="region of interest" description="Disordered" evidence="1">
    <location>
        <begin position="12"/>
        <end position="32"/>
    </location>
</feature>